<name>A0A1D9DXR0_9MICO</name>
<comment type="function">
    <text evidence="4">Methyltransferase required for the conversion of demethylmenaquinol (DMKH2) to menaquinol (MKH2).</text>
</comment>
<comment type="catalytic activity">
    <reaction evidence="4">
        <text>a 2-demethylmenaquinol + S-adenosyl-L-methionine = a menaquinol + S-adenosyl-L-homocysteine + H(+)</text>
        <dbReference type="Rhea" id="RHEA:42640"/>
        <dbReference type="Rhea" id="RHEA-COMP:9539"/>
        <dbReference type="Rhea" id="RHEA-COMP:9563"/>
        <dbReference type="ChEBI" id="CHEBI:15378"/>
        <dbReference type="ChEBI" id="CHEBI:18151"/>
        <dbReference type="ChEBI" id="CHEBI:55437"/>
        <dbReference type="ChEBI" id="CHEBI:57856"/>
        <dbReference type="ChEBI" id="CHEBI:59789"/>
        <dbReference type="EC" id="2.1.1.163"/>
    </reaction>
</comment>
<dbReference type="NCBIfam" id="TIGR01934">
    <property type="entry name" value="MenG_MenH_UbiE"/>
    <property type="match status" value="1"/>
</dbReference>
<keyword evidence="6" id="KW-1185">Reference proteome</keyword>
<keyword evidence="2 4" id="KW-0808">Transferase</keyword>
<dbReference type="PROSITE" id="PS01184">
    <property type="entry name" value="UBIE_2"/>
    <property type="match status" value="1"/>
</dbReference>
<evidence type="ECO:0000256" key="1">
    <source>
        <dbReference type="ARBA" id="ARBA00022603"/>
    </source>
</evidence>
<dbReference type="Gene3D" id="3.40.50.150">
    <property type="entry name" value="Vaccinia Virus protein VP39"/>
    <property type="match status" value="1"/>
</dbReference>
<dbReference type="HAMAP" id="MF_01813">
    <property type="entry name" value="MenG_UbiE_methyltr"/>
    <property type="match status" value="1"/>
</dbReference>
<feature type="binding site" evidence="4">
    <location>
        <position position="119"/>
    </location>
    <ligand>
        <name>S-adenosyl-L-methionine</name>
        <dbReference type="ChEBI" id="CHEBI:59789"/>
    </ligand>
</feature>
<evidence type="ECO:0000313" key="6">
    <source>
        <dbReference type="Proteomes" id="UP000243784"/>
    </source>
</evidence>
<dbReference type="InterPro" id="IPR004033">
    <property type="entry name" value="UbiE/COQ5_MeTrFase"/>
</dbReference>
<dbReference type="OrthoDB" id="9808140at2"/>
<comment type="similarity">
    <text evidence="4">Belongs to the class I-like SAM-binding methyltransferase superfamily. MenG/UbiE family.</text>
</comment>
<sequence>MSKADLAKKPAEVAAMFDEVAPTYDISNDLLSFGQARLWRHSVRKLIAPKSGQKILDLAAGTGTSSAAFALPGVEVIASDFSEGMLAEGRKRHPQLQFIYADATNLPFGAEEFDATTISFGLRNVVDVDAALAEMLRVLKPGGRTVICEFSRVTNPLLRPFYNFYLNRLLPLVSGLVSKTPEAYSYLAESIMAWPTQTELATKLEKAGFEKVSFKNLSLGIVAVHVGFKPLASKPAAKSQKTASKKAK</sequence>
<keyword evidence="1 4" id="KW-0489">Methyltransferase</keyword>
<proteinExistence type="inferred from homology"/>
<gene>
    <name evidence="4" type="primary">menG</name>
    <name evidence="5" type="ORF">A4Z71_00840</name>
</gene>
<dbReference type="UniPathway" id="UPA00079">
    <property type="reaction ID" value="UER00169"/>
</dbReference>
<dbReference type="AlphaFoldDB" id="A0A1D9DXR0"/>
<feature type="binding site" evidence="4">
    <location>
        <begin position="102"/>
        <end position="103"/>
    </location>
    <ligand>
        <name>S-adenosyl-L-methionine</name>
        <dbReference type="ChEBI" id="CHEBI:59789"/>
    </ligand>
</feature>
<dbReference type="Pfam" id="PF01209">
    <property type="entry name" value="Ubie_methyltran"/>
    <property type="match status" value="1"/>
</dbReference>
<protein>
    <recommendedName>
        <fullName evidence="4">Demethylmenaquinone methyltransferase</fullName>
        <ecNumber evidence="4">2.1.1.163</ecNumber>
    </recommendedName>
</protein>
<dbReference type="EC" id="2.1.1.163" evidence="4"/>
<dbReference type="InterPro" id="IPR023576">
    <property type="entry name" value="UbiE/COQ5_MeTrFase_CS"/>
</dbReference>
<dbReference type="NCBIfam" id="NF001244">
    <property type="entry name" value="PRK00216.1-5"/>
    <property type="match status" value="1"/>
</dbReference>
<dbReference type="GO" id="GO:0032259">
    <property type="term" value="P:methylation"/>
    <property type="evidence" value="ECO:0007669"/>
    <property type="project" value="UniProtKB-KW"/>
</dbReference>
<dbReference type="InterPro" id="IPR029063">
    <property type="entry name" value="SAM-dependent_MTases_sf"/>
</dbReference>
<dbReference type="STRING" id="535712.A4Z71_00840"/>
<dbReference type="Proteomes" id="UP000243784">
    <property type="component" value="Chromosome"/>
</dbReference>
<dbReference type="PROSITE" id="PS51608">
    <property type="entry name" value="SAM_MT_UBIE"/>
    <property type="match status" value="1"/>
</dbReference>
<dbReference type="GO" id="GO:0043770">
    <property type="term" value="F:demethylmenaquinone methyltransferase activity"/>
    <property type="evidence" value="ECO:0007669"/>
    <property type="project" value="UniProtKB-UniRule"/>
</dbReference>
<dbReference type="SUPFAM" id="SSF53335">
    <property type="entry name" value="S-adenosyl-L-methionine-dependent methyltransferases"/>
    <property type="match status" value="1"/>
</dbReference>
<dbReference type="PANTHER" id="PTHR43591">
    <property type="entry name" value="METHYLTRANSFERASE"/>
    <property type="match status" value="1"/>
</dbReference>
<reference evidence="5 6" key="1">
    <citation type="journal article" date="2016" name="Biochim. Biophys. Acta">
        <title>Photochemical characterization of actinorhodopsin and its functional existence in the natural host.</title>
        <authorList>
            <person name="Nakamura S."/>
            <person name="Kikukawa T."/>
            <person name="Tamogami J."/>
            <person name="Kamiya M."/>
            <person name="Aizawa T."/>
            <person name="Hahn M.W."/>
            <person name="Ihara K."/>
            <person name="Kamo N."/>
            <person name="Demura M."/>
        </authorList>
    </citation>
    <scope>NUCLEOTIDE SEQUENCE [LARGE SCALE GENOMIC DNA]</scope>
    <source>
        <strain evidence="5 6">MWH-Dar1</strain>
    </source>
</reference>
<dbReference type="CDD" id="cd02440">
    <property type="entry name" value="AdoMet_MTases"/>
    <property type="match status" value="1"/>
</dbReference>
<dbReference type="EMBL" id="CP015208">
    <property type="protein sequence ID" value="AOY55592.1"/>
    <property type="molecule type" value="Genomic_DNA"/>
</dbReference>
<accession>A0A1D9DXR0</accession>
<comment type="pathway">
    <text evidence="4">Quinol/quinone metabolism; menaquinone biosynthesis; menaquinol from 1,4-dihydroxy-2-naphthoate: step 2/2.</text>
</comment>
<dbReference type="KEGG" id="rpla:A4Z71_00840"/>
<keyword evidence="3 4" id="KW-0949">S-adenosyl-L-methionine</keyword>
<dbReference type="GO" id="GO:0009234">
    <property type="term" value="P:menaquinone biosynthetic process"/>
    <property type="evidence" value="ECO:0007669"/>
    <property type="project" value="UniProtKB-UniRule"/>
</dbReference>
<feature type="binding site" evidence="4">
    <location>
        <position position="80"/>
    </location>
    <ligand>
        <name>S-adenosyl-L-methionine</name>
        <dbReference type="ChEBI" id="CHEBI:59789"/>
    </ligand>
</feature>
<dbReference type="PANTHER" id="PTHR43591:SF24">
    <property type="entry name" value="2-METHOXY-6-POLYPRENYL-1,4-BENZOQUINOL METHYLASE, MITOCHONDRIAL"/>
    <property type="match status" value="1"/>
</dbReference>
<evidence type="ECO:0000256" key="2">
    <source>
        <dbReference type="ARBA" id="ARBA00022679"/>
    </source>
</evidence>
<dbReference type="RefSeq" id="WP_070954107.1">
    <property type="nucleotide sequence ID" value="NZ_CP015208.1"/>
</dbReference>
<evidence type="ECO:0000313" key="5">
    <source>
        <dbReference type="EMBL" id="AOY55592.1"/>
    </source>
</evidence>
<evidence type="ECO:0000256" key="4">
    <source>
        <dbReference type="HAMAP-Rule" id="MF_01813"/>
    </source>
</evidence>
<keyword evidence="4" id="KW-0474">Menaquinone biosynthesis</keyword>
<organism evidence="5 6">
    <name type="scientific">Candidatus Rhodoluna planktonica</name>
    <dbReference type="NCBI Taxonomy" id="535712"/>
    <lineage>
        <taxon>Bacteria</taxon>
        <taxon>Bacillati</taxon>
        <taxon>Actinomycetota</taxon>
        <taxon>Actinomycetes</taxon>
        <taxon>Micrococcales</taxon>
        <taxon>Microbacteriaceae</taxon>
        <taxon>Luna cluster</taxon>
        <taxon>Luna-1 subcluster</taxon>
        <taxon>Rhodoluna</taxon>
    </lineage>
</organism>
<feature type="binding site" evidence="4">
    <location>
        <position position="62"/>
    </location>
    <ligand>
        <name>S-adenosyl-L-methionine</name>
        <dbReference type="ChEBI" id="CHEBI:59789"/>
    </ligand>
</feature>
<evidence type="ECO:0000256" key="3">
    <source>
        <dbReference type="ARBA" id="ARBA00022691"/>
    </source>
</evidence>